<dbReference type="PANTHER" id="PTHR10815">
    <property type="entry name" value="METHYLATED-DNA--PROTEIN-CYSTEINE METHYLTRANSFERASE"/>
    <property type="match status" value="1"/>
</dbReference>
<dbReference type="NCBIfam" id="TIGR00589">
    <property type="entry name" value="ogt"/>
    <property type="match status" value="1"/>
</dbReference>
<keyword evidence="3 8" id="KW-0489">Methyltransferase</keyword>
<dbReference type="InterPro" id="IPR023546">
    <property type="entry name" value="MGMT"/>
</dbReference>
<sequence>MTGTGPAHVVVPSPIGDLTVVAEGGAVTHLLMDAAKYRPEDPDVLGVAGDPTDEPFASVGVQLAAYFTGALTEFDLPLAPRGDTFHQRVWALLREIPYGETRSYGDLARALGDRNLAQAVGTANGRNPIAVVVPCHRVVGSDGSLVGYAGGLDRKRFLLALEEPSATASGRLF</sequence>
<evidence type="ECO:0000259" key="10">
    <source>
        <dbReference type="Pfam" id="PF02870"/>
    </source>
</evidence>
<dbReference type="InterPro" id="IPR036388">
    <property type="entry name" value="WH-like_DNA-bd_sf"/>
</dbReference>
<keyword evidence="4 8" id="KW-0808">Transferase</keyword>
<evidence type="ECO:0000313" key="11">
    <source>
        <dbReference type="EMBL" id="GAA5020491.1"/>
    </source>
</evidence>
<keyword evidence="2 8" id="KW-0963">Cytoplasm</keyword>
<dbReference type="SUPFAM" id="SSF53155">
    <property type="entry name" value="Methylated DNA-protein cysteine methyltransferase domain"/>
    <property type="match status" value="1"/>
</dbReference>
<dbReference type="PROSITE" id="PS00374">
    <property type="entry name" value="MGMT"/>
    <property type="match status" value="1"/>
</dbReference>
<dbReference type="InterPro" id="IPR014048">
    <property type="entry name" value="MethylDNA_cys_MeTrfase_DNA-bd"/>
</dbReference>
<evidence type="ECO:0000256" key="1">
    <source>
        <dbReference type="ARBA" id="ARBA00001286"/>
    </source>
</evidence>
<dbReference type="InterPro" id="IPR001497">
    <property type="entry name" value="MethylDNA_cys_MeTrfase_AS"/>
</dbReference>
<dbReference type="Pfam" id="PF01035">
    <property type="entry name" value="DNA_binding_1"/>
    <property type="match status" value="1"/>
</dbReference>
<evidence type="ECO:0000256" key="6">
    <source>
        <dbReference type="ARBA" id="ARBA00023204"/>
    </source>
</evidence>
<comment type="function">
    <text evidence="8">Involved in the cellular defense against the biological effects of O6-methylguanine (O6-MeG) and O4-methylthymine (O4-MeT) in DNA. Repairs the methylated nucleobase in DNA by stoichiometrically transferring the methyl group to a cysteine residue in the enzyme. This is a suicide reaction: the enzyme is irreversibly inactivated.</text>
</comment>
<dbReference type="InterPro" id="IPR008332">
    <property type="entry name" value="MethylG_MeTrfase_N"/>
</dbReference>
<evidence type="ECO:0000259" key="9">
    <source>
        <dbReference type="Pfam" id="PF01035"/>
    </source>
</evidence>
<comment type="similarity">
    <text evidence="8">Belongs to the MGMT family.</text>
</comment>
<keyword evidence="12" id="KW-1185">Reference proteome</keyword>
<evidence type="ECO:0000256" key="4">
    <source>
        <dbReference type="ARBA" id="ARBA00022679"/>
    </source>
</evidence>
<evidence type="ECO:0000256" key="3">
    <source>
        <dbReference type="ARBA" id="ARBA00022603"/>
    </source>
</evidence>
<evidence type="ECO:0000313" key="12">
    <source>
        <dbReference type="Proteomes" id="UP001500427"/>
    </source>
</evidence>
<feature type="domain" description="Methylguanine DNA methyltransferase ribonuclease-like" evidence="10">
    <location>
        <begin position="11"/>
        <end position="80"/>
    </location>
</feature>
<dbReference type="SUPFAM" id="SSF46767">
    <property type="entry name" value="Methylated DNA-protein cysteine methyltransferase, C-terminal domain"/>
    <property type="match status" value="1"/>
</dbReference>
<dbReference type="HAMAP" id="MF_00772">
    <property type="entry name" value="OGT"/>
    <property type="match status" value="1"/>
</dbReference>
<proteinExistence type="inferred from homology"/>
<protein>
    <recommendedName>
        <fullName evidence="8">Methylated-DNA--protein-cysteine methyltransferase</fullName>
        <ecNumber evidence="8">2.1.1.63</ecNumber>
    </recommendedName>
    <alternativeName>
        <fullName evidence="8">6-O-methylguanine-DNA methyltransferase</fullName>
        <shortName evidence="8">MGMT</shortName>
    </alternativeName>
    <alternativeName>
        <fullName evidence="8">O-6-methylguanine-DNA-alkyltransferase</fullName>
    </alternativeName>
</protein>
<reference evidence="12" key="1">
    <citation type="journal article" date="2019" name="Int. J. Syst. Evol. Microbiol.">
        <title>The Global Catalogue of Microorganisms (GCM) 10K type strain sequencing project: providing services to taxonomists for standard genome sequencing and annotation.</title>
        <authorList>
            <consortium name="The Broad Institute Genomics Platform"/>
            <consortium name="The Broad Institute Genome Sequencing Center for Infectious Disease"/>
            <person name="Wu L."/>
            <person name="Ma J."/>
        </authorList>
    </citation>
    <scope>NUCLEOTIDE SEQUENCE [LARGE SCALE GENOMIC DNA]</scope>
    <source>
        <strain evidence="12">JCM 17687</strain>
    </source>
</reference>
<comment type="subcellular location">
    <subcellularLocation>
        <location evidence="8">Cytoplasm</location>
    </subcellularLocation>
</comment>
<feature type="active site" description="Nucleophile; methyl group acceptor" evidence="8">
    <location>
        <position position="135"/>
    </location>
</feature>
<dbReference type="Pfam" id="PF02870">
    <property type="entry name" value="Methyltransf_1N"/>
    <property type="match status" value="1"/>
</dbReference>
<dbReference type="Gene3D" id="1.10.10.10">
    <property type="entry name" value="Winged helix-like DNA-binding domain superfamily/Winged helix DNA-binding domain"/>
    <property type="match status" value="1"/>
</dbReference>
<dbReference type="EMBL" id="BAABIW010000006">
    <property type="protein sequence ID" value="GAA5020491.1"/>
    <property type="molecule type" value="Genomic_DNA"/>
</dbReference>
<dbReference type="InterPro" id="IPR036631">
    <property type="entry name" value="MGMT_N_sf"/>
</dbReference>
<evidence type="ECO:0000256" key="2">
    <source>
        <dbReference type="ARBA" id="ARBA00022490"/>
    </source>
</evidence>
<evidence type="ECO:0000256" key="8">
    <source>
        <dbReference type="HAMAP-Rule" id="MF_00772"/>
    </source>
</evidence>
<dbReference type="Proteomes" id="UP001500427">
    <property type="component" value="Unassembled WGS sequence"/>
</dbReference>
<evidence type="ECO:0000256" key="5">
    <source>
        <dbReference type="ARBA" id="ARBA00022763"/>
    </source>
</evidence>
<comment type="caution">
    <text evidence="11">The sequence shown here is derived from an EMBL/GenBank/DDBJ whole genome shotgun (WGS) entry which is preliminary data.</text>
</comment>
<dbReference type="PANTHER" id="PTHR10815:SF5">
    <property type="entry name" value="METHYLATED-DNA--PROTEIN-CYSTEINE METHYLTRANSFERASE"/>
    <property type="match status" value="1"/>
</dbReference>
<dbReference type="RefSeq" id="WP_345506257.1">
    <property type="nucleotide sequence ID" value="NZ_BAABIW010000006.1"/>
</dbReference>
<name>A0ABP9J4M2_9MICO</name>
<dbReference type="Gene3D" id="3.30.160.70">
    <property type="entry name" value="Methylated DNA-protein cysteine methyltransferase domain"/>
    <property type="match status" value="1"/>
</dbReference>
<comment type="catalytic activity">
    <reaction evidence="7 8">
        <text>a 6-O-methyl-2'-deoxyguanosine in DNA + L-cysteinyl-[protein] = S-methyl-L-cysteinyl-[protein] + a 2'-deoxyguanosine in DNA</text>
        <dbReference type="Rhea" id="RHEA:24000"/>
        <dbReference type="Rhea" id="RHEA-COMP:10131"/>
        <dbReference type="Rhea" id="RHEA-COMP:10132"/>
        <dbReference type="Rhea" id="RHEA-COMP:11367"/>
        <dbReference type="Rhea" id="RHEA-COMP:11368"/>
        <dbReference type="ChEBI" id="CHEBI:29950"/>
        <dbReference type="ChEBI" id="CHEBI:82612"/>
        <dbReference type="ChEBI" id="CHEBI:85445"/>
        <dbReference type="ChEBI" id="CHEBI:85448"/>
        <dbReference type="EC" id="2.1.1.63"/>
    </reaction>
</comment>
<dbReference type="EC" id="2.1.1.63" evidence="8"/>
<accession>A0ABP9J4M2</accession>
<organism evidence="11 12">
    <name type="scientific">Terrabacter aeriphilus</name>
    <dbReference type="NCBI Taxonomy" id="515662"/>
    <lineage>
        <taxon>Bacteria</taxon>
        <taxon>Bacillati</taxon>
        <taxon>Actinomycetota</taxon>
        <taxon>Actinomycetes</taxon>
        <taxon>Micrococcales</taxon>
        <taxon>Intrasporangiaceae</taxon>
        <taxon>Terrabacter</taxon>
    </lineage>
</organism>
<comment type="miscellaneous">
    <text evidence="8">This enzyme catalyzes only one turnover and therefore is not strictly catalytic. According to one definition, an enzyme is a biocatalyst that acts repeatedly and over many reaction cycles.</text>
</comment>
<feature type="domain" description="Methylated-DNA-[protein]-cysteine S-methyltransferase DNA binding" evidence="9">
    <location>
        <begin position="85"/>
        <end position="163"/>
    </location>
</feature>
<keyword evidence="6 8" id="KW-0234">DNA repair</keyword>
<dbReference type="CDD" id="cd06445">
    <property type="entry name" value="ATase"/>
    <property type="match status" value="1"/>
</dbReference>
<dbReference type="InterPro" id="IPR036217">
    <property type="entry name" value="MethylDNA_cys_MeTrfase_DNAb"/>
</dbReference>
<keyword evidence="5 8" id="KW-0227">DNA damage</keyword>
<evidence type="ECO:0000256" key="7">
    <source>
        <dbReference type="ARBA" id="ARBA00049348"/>
    </source>
</evidence>
<comment type="catalytic activity">
    <reaction evidence="1 8">
        <text>a 4-O-methyl-thymidine in DNA + L-cysteinyl-[protein] = a thymidine in DNA + S-methyl-L-cysteinyl-[protein]</text>
        <dbReference type="Rhea" id="RHEA:53428"/>
        <dbReference type="Rhea" id="RHEA-COMP:10131"/>
        <dbReference type="Rhea" id="RHEA-COMP:10132"/>
        <dbReference type="Rhea" id="RHEA-COMP:13555"/>
        <dbReference type="Rhea" id="RHEA-COMP:13556"/>
        <dbReference type="ChEBI" id="CHEBI:29950"/>
        <dbReference type="ChEBI" id="CHEBI:82612"/>
        <dbReference type="ChEBI" id="CHEBI:137386"/>
        <dbReference type="ChEBI" id="CHEBI:137387"/>
        <dbReference type="EC" id="2.1.1.63"/>
    </reaction>
</comment>
<gene>
    <name evidence="11" type="ORF">GCM10023258_09190</name>
</gene>